<dbReference type="InterPro" id="IPR022536">
    <property type="entry name" value="EspC"/>
</dbReference>
<keyword evidence="2" id="KW-1185">Reference proteome</keyword>
<dbReference type="SUPFAM" id="SSF140453">
    <property type="entry name" value="EsxAB dimer-like"/>
    <property type="match status" value="1"/>
</dbReference>
<reference evidence="1 2" key="1">
    <citation type="submission" date="2016-10" db="EMBL/GenBank/DDBJ databases">
        <title>The Draft Genome Sequence of Actinokineospora bangkokensis 44EHWT reveals the biosynthetic pathway of antifungal compounds Thailandins with unusual extender unit butylmalonyl-CoA.</title>
        <authorList>
            <person name="Greule A."/>
            <person name="Intra B."/>
            <person name="Flemming S."/>
            <person name="Rommel M.G."/>
            <person name="Panbangred W."/>
            <person name="Bechthold A."/>
        </authorList>
    </citation>
    <scope>NUCLEOTIDE SEQUENCE [LARGE SCALE GENOMIC DNA]</scope>
    <source>
        <strain evidence="1 2">44EHW</strain>
    </source>
</reference>
<dbReference type="STRING" id="1193682.BJP25_02530"/>
<dbReference type="GO" id="GO:0009306">
    <property type="term" value="P:protein secretion"/>
    <property type="evidence" value="ECO:0007669"/>
    <property type="project" value="InterPro"/>
</dbReference>
<dbReference type="AlphaFoldDB" id="A0A1Q9LCY8"/>
<dbReference type="Proteomes" id="UP000186040">
    <property type="component" value="Unassembled WGS sequence"/>
</dbReference>
<comment type="caution">
    <text evidence="1">The sequence shown here is derived from an EMBL/GenBank/DDBJ whole genome shotgun (WGS) entry which is preliminary data.</text>
</comment>
<evidence type="ECO:0008006" key="3">
    <source>
        <dbReference type="Google" id="ProtNLM"/>
    </source>
</evidence>
<dbReference type="RefSeq" id="WP_075978105.1">
    <property type="nucleotide sequence ID" value="NZ_MKQR01000028.1"/>
</dbReference>
<sequence length="99" mass="10048">MGQGFNVNVPELVSHARTVANISHQVQAVTSSAQAVNGDAFGVIGQFFAQAVIGACGDVVQGIVKVATSVDDVRKGLEAVAKTYSDIDAANAGTFAGKL</sequence>
<evidence type="ECO:0000313" key="2">
    <source>
        <dbReference type="Proteomes" id="UP000186040"/>
    </source>
</evidence>
<protein>
    <recommendedName>
        <fullName evidence="3">ESX-1 secretion-associated protein</fullName>
    </recommendedName>
</protein>
<dbReference type="InterPro" id="IPR036689">
    <property type="entry name" value="ESAT-6-like_sf"/>
</dbReference>
<gene>
    <name evidence="1" type="ORF">BJP25_02530</name>
</gene>
<dbReference type="Pfam" id="PF10824">
    <property type="entry name" value="T7SS_ESX_EspC"/>
    <property type="match status" value="1"/>
</dbReference>
<accession>A0A1Q9LCY8</accession>
<dbReference type="OrthoDB" id="3693305at2"/>
<proteinExistence type="predicted"/>
<dbReference type="EMBL" id="MKQR01000028">
    <property type="protein sequence ID" value="OLR89898.1"/>
    <property type="molecule type" value="Genomic_DNA"/>
</dbReference>
<name>A0A1Q9LCY8_9PSEU</name>
<organism evidence="1 2">
    <name type="scientific">Actinokineospora bangkokensis</name>
    <dbReference type="NCBI Taxonomy" id="1193682"/>
    <lineage>
        <taxon>Bacteria</taxon>
        <taxon>Bacillati</taxon>
        <taxon>Actinomycetota</taxon>
        <taxon>Actinomycetes</taxon>
        <taxon>Pseudonocardiales</taxon>
        <taxon>Pseudonocardiaceae</taxon>
        <taxon>Actinokineospora</taxon>
    </lineage>
</organism>
<evidence type="ECO:0000313" key="1">
    <source>
        <dbReference type="EMBL" id="OLR89898.1"/>
    </source>
</evidence>